<dbReference type="InterPro" id="IPR008271">
    <property type="entry name" value="Ser/Thr_kinase_AS"/>
</dbReference>
<evidence type="ECO:0000259" key="6">
    <source>
        <dbReference type="PROSITE" id="PS50011"/>
    </source>
</evidence>
<dbReference type="GO" id="GO:0005737">
    <property type="term" value="C:cytoplasm"/>
    <property type="evidence" value="ECO:0007669"/>
    <property type="project" value="TreeGrafter"/>
</dbReference>
<dbReference type="InterPro" id="IPR000719">
    <property type="entry name" value="Prot_kinase_dom"/>
</dbReference>
<feature type="compositionally biased region" description="Basic and acidic residues" evidence="5">
    <location>
        <begin position="330"/>
        <end position="342"/>
    </location>
</feature>
<dbReference type="PANTHER" id="PTHR24348">
    <property type="entry name" value="SERINE/THREONINE-PROTEIN KINASE UNC-51-RELATED"/>
    <property type="match status" value="1"/>
</dbReference>
<feature type="binding site" evidence="3">
    <location>
        <position position="40"/>
    </location>
    <ligand>
        <name>ATP</name>
        <dbReference type="ChEBI" id="CHEBI:30616"/>
    </ligand>
</feature>
<dbReference type="PROSITE" id="PS50011">
    <property type="entry name" value="PROTEIN_KINASE_DOM"/>
    <property type="match status" value="1"/>
</dbReference>
<keyword evidence="4" id="KW-0723">Serine/threonine-protein kinase</keyword>
<evidence type="ECO:0000256" key="1">
    <source>
        <dbReference type="ARBA" id="ARBA00022741"/>
    </source>
</evidence>
<keyword evidence="2 3" id="KW-0067">ATP-binding</keyword>
<feature type="region of interest" description="Disordered" evidence="5">
    <location>
        <begin position="315"/>
        <end position="352"/>
    </location>
</feature>
<dbReference type="InterPro" id="IPR011009">
    <property type="entry name" value="Kinase-like_dom_sf"/>
</dbReference>
<dbReference type="Gene3D" id="3.30.200.20">
    <property type="entry name" value="Phosphorylase Kinase, domain 1"/>
    <property type="match status" value="1"/>
</dbReference>
<dbReference type="Gene3D" id="1.10.510.10">
    <property type="entry name" value="Transferase(Phosphotransferase) domain 1"/>
    <property type="match status" value="1"/>
</dbReference>
<dbReference type="InterPro" id="IPR017441">
    <property type="entry name" value="Protein_kinase_ATP_BS"/>
</dbReference>
<dbReference type="EMBL" id="SNRW01002148">
    <property type="protein sequence ID" value="KAA6393765.1"/>
    <property type="molecule type" value="Genomic_DNA"/>
</dbReference>
<evidence type="ECO:0000256" key="5">
    <source>
        <dbReference type="SAM" id="MobiDB-lite"/>
    </source>
</evidence>
<reference evidence="7 8" key="1">
    <citation type="submission" date="2019-03" db="EMBL/GenBank/DDBJ databases">
        <title>Single cell metagenomics reveals metabolic interactions within the superorganism composed of flagellate Streblomastix strix and complex community of Bacteroidetes bacteria on its surface.</title>
        <authorList>
            <person name="Treitli S.C."/>
            <person name="Kolisko M."/>
            <person name="Husnik F."/>
            <person name="Keeling P."/>
            <person name="Hampl V."/>
        </authorList>
    </citation>
    <scope>NUCLEOTIDE SEQUENCE [LARGE SCALE GENOMIC DNA]</scope>
    <source>
        <strain evidence="7">ST1C</strain>
    </source>
</reference>
<gene>
    <name evidence="7" type="ORF">EZS28_010708</name>
</gene>
<dbReference type="InterPro" id="IPR045269">
    <property type="entry name" value="Atg1-like"/>
</dbReference>
<dbReference type="PROSITE" id="PS00107">
    <property type="entry name" value="PROTEIN_KINASE_ATP"/>
    <property type="match status" value="1"/>
</dbReference>
<evidence type="ECO:0000313" key="8">
    <source>
        <dbReference type="Proteomes" id="UP000324800"/>
    </source>
</evidence>
<proteinExistence type="inferred from homology"/>
<dbReference type="AlphaFoldDB" id="A0A5J4WHC7"/>
<keyword evidence="1 3" id="KW-0547">Nucleotide-binding</keyword>
<dbReference type="Proteomes" id="UP000324800">
    <property type="component" value="Unassembled WGS sequence"/>
</dbReference>
<evidence type="ECO:0000313" key="7">
    <source>
        <dbReference type="EMBL" id="KAA6393765.1"/>
    </source>
</evidence>
<evidence type="ECO:0000256" key="4">
    <source>
        <dbReference type="RuleBase" id="RU000304"/>
    </source>
</evidence>
<dbReference type="Pfam" id="PF00069">
    <property type="entry name" value="Pkinase"/>
    <property type="match status" value="1"/>
</dbReference>
<keyword evidence="7" id="KW-0808">Transferase</keyword>
<dbReference type="GO" id="GO:0004674">
    <property type="term" value="F:protein serine/threonine kinase activity"/>
    <property type="evidence" value="ECO:0007669"/>
    <property type="project" value="UniProtKB-KW"/>
</dbReference>
<comment type="caution">
    <text evidence="7">The sequence shown here is derived from an EMBL/GenBank/DDBJ whole genome shotgun (WGS) entry which is preliminary data.</text>
</comment>
<protein>
    <submittedName>
        <fullName evidence="7">Putative calcium/calmodulin-dependent protein kinase</fullName>
    </submittedName>
</protein>
<dbReference type="GO" id="GO:0010506">
    <property type="term" value="P:regulation of autophagy"/>
    <property type="evidence" value="ECO:0007669"/>
    <property type="project" value="InterPro"/>
</dbReference>
<organism evidence="7 8">
    <name type="scientific">Streblomastix strix</name>
    <dbReference type="NCBI Taxonomy" id="222440"/>
    <lineage>
        <taxon>Eukaryota</taxon>
        <taxon>Metamonada</taxon>
        <taxon>Preaxostyla</taxon>
        <taxon>Oxymonadida</taxon>
        <taxon>Streblomastigidae</taxon>
        <taxon>Streblomastix</taxon>
    </lineage>
</organism>
<evidence type="ECO:0000256" key="2">
    <source>
        <dbReference type="ARBA" id="ARBA00022840"/>
    </source>
</evidence>
<dbReference type="SUPFAM" id="SSF56112">
    <property type="entry name" value="Protein kinase-like (PK-like)"/>
    <property type="match status" value="1"/>
</dbReference>
<sequence>MEETNLLKSEGFQVYKTVGRGSFGQVFLVQRADVGVVAAKVIHNENFEENEWNISALLNTDPVQTCPFIVRNIIGWKFDIFTVILMDFANQETLQDLIKANIDFPLHIIRVMMKQILQGLSYIHSKGIVHRDIKGSNILLHSPLGSGRIILKLADFSEVKFLKQAFKQTIITQPFMAPELIESQIGDSKVDMWSLGILLNNIVTHSFPFNPTNENDIRNFLGNKTFSRPSSIKDDNLWDLLNHLLQFDPNNRISAADALKLPFFTSAQTLAEITPEQNQLAQAAREAQNSGDQSITQFDINPSFTFPLSEIMKNKNERQRKIGDQQSAETVRRMLEEQEKRKQSQYNQPHPGVLKIKQSSKVAAQTQISCPYCMKQFSGLYIKLHVEQCESQDPSRKIIFNKVKQIIPHFRLALDGTFASIEGTSPACPFCSLDKVDHLDNHIITVHPTQVQLFSRILVYIRQIQL</sequence>
<dbReference type="SMART" id="SM00220">
    <property type="entry name" value="S_TKc"/>
    <property type="match status" value="1"/>
</dbReference>
<evidence type="ECO:0000256" key="3">
    <source>
        <dbReference type="PROSITE-ProRule" id="PRU10141"/>
    </source>
</evidence>
<name>A0A5J4WHC7_9EUKA</name>
<dbReference type="CDD" id="cd14014">
    <property type="entry name" value="STKc_PknB_like"/>
    <property type="match status" value="1"/>
</dbReference>
<accession>A0A5J4WHC7</accession>
<feature type="domain" description="Protein kinase" evidence="6">
    <location>
        <begin position="12"/>
        <end position="264"/>
    </location>
</feature>
<dbReference type="GO" id="GO:0005524">
    <property type="term" value="F:ATP binding"/>
    <property type="evidence" value="ECO:0007669"/>
    <property type="project" value="UniProtKB-UniRule"/>
</dbReference>
<dbReference type="PROSITE" id="PS00108">
    <property type="entry name" value="PROTEIN_KINASE_ST"/>
    <property type="match status" value="1"/>
</dbReference>
<comment type="similarity">
    <text evidence="4">Belongs to the protein kinase superfamily.</text>
</comment>
<keyword evidence="7" id="KW-0418">Kinase</keyword>